<dbReference type="InterPro" id="IPR010982">
    <property type="entry name" value="Lambda_DNA-bd_dom_sf"/>
</dbReference>
<protein>
    <submittedName>
        <fullName evidence="2">Uncharacterized protein</fullName>
    </submittedName>
</protein>
<evidence type="ECO:0000313" key="2">
    <source>
        <dbReference type="EMBL" id="GLS25509.1"/>
    </source>
</evidence>
<keyword evidence="1" id="KW-0812">Transmembrane</keyword>
<gene>
    <name evidence="2" type="ORF">GCM10007877_12230</name>
</gene>
<dbReference type="GO" id="GO:0003677">
    <property type="term" value="F:DNA binding"/>
    <property type="evidence" value="ECO:0007669"/>
    <property type="project" value="InterPro"/>
</dbReference>
<dbReference type="SUPFAM" id="SSF47413">
    <property type="entry name" value="lambda repressor-like DNA-binding domains"/>
    <property type="match status" value="1"/>
</dbReference>
<reference evidence="2 3" key="1">
    <citation type="journal article" date="2014" name="Int. J. Syst. Evol. Microbiol.">
        <title>Complete genome sequence of Corynebacterium casei LMG S-19264T (=DSM 44701T), isolated from a smear-ripened cheese.</title>
        <authorList>
            <consortium name="US DOE Joint Genome Institute (JGI-PGF)"/>
            <person name="Walter F."/>
            <person name="Albersmeier A."/>
            <person name="Kalinowski J."/>
            <person name="Ruckert C."/>
        </authorList>
    </citation>
    <scope>NUCLEOTIDE SEQUENCE [LARGE SCALE GENOMIC DNA]</scope>
    <source>
        <strain evidence="2 3">NBRC 110095</strain>
    </source>
</reference>
<feature type="transmembrane region" description="Helical" evidence="1">
    <location>
        <begin position="67"/>
        <end position="87"/>
    </location>
</feature>
<proteinExistence type="predicted"/>
<sequence>MIEKENDEEEDFEFLKHIAEEETPAVIKRIRLYLKMSPTEFADFLKIKSVKTIYNWESPNSSSTPPASALLFLFLYIGLEATHLNILKPLTRKKREPKND</sequence>
<name>A0AA37T4B4_9GAMM</name>
<organism evidence="2 3">
    <name type="scientific">Marinibactrum halimedae</name>
    <dbReference type="NCBI Taxonomy" id="1444977"/>
    <lineage>
        <taxon>Bacteria</taxon>
        <taxon>Pseudomonadati</taxon>
        <taxon>Pseudomonadota</taxon>
        <taxon>Gammaproteobacteria</taxon>
        <taxon>Cellvibrionales</taxon>
        <taxon>Cellvibrionaceae</taxon>
        <taxon>Marinibactrum</taxon>
    </lineage>
</organism>
<keyword evidence="1" id="KW-1133">Transmembrane helix</keyword>
<keyword evidence="1" id="KW-0472">Membrane</keyword>
<keyword evidence="3" id="KW-1185">Reference proteome</keyword>
<dbReference type="InterPro" id="IPR001387">
    <property type="entry name" value="Cro/C1-type_HTH"/>
</dbReference>
<dbReference type="EMBL" id="BSPD01000030">
    <property type="protein sequence ID" value="GLS25509.1"/>
    <property type="molecule type" value="Genomic_DNA"/>
</dbReference>
<evidence type="ECO:0000256" key="1">
    <source>
        <dbReference type="SAM" id="Phobius"/>
    </source>
</evidence>
<dbReference type="CDD" id="cd00093">
    <property type="entry name" value="HTH_XRE"/>
    <property type="match status" value="1"/>
</dbReference>
<dbReference type="Proteomes" id="UP001156870">
    <property type="component" value="Unassembled WGS sequence"/>
</dbReference>
<accession>A0AA37T4B4</accession>
<dbReference type="RefSeq" id="WP_232591993.1">
    <property type="nucleotide sequence ID" value="NZ_BSPD01000030.1"/>
</dbReference>
<dbReference type="AlphaFoldDB" id="A0AA37T4B4"/>
<evidence type="ECO:0000313" key="3">
    <source>
        <dbReference type="Proteomes" id="UP001156870"/>
    </source>
</evidence>
<dbReference type="Gene3D" id="1.10.260.40">
    <property type="entry name" value="lambda repressor-like DNA-binding domains"/>
    <property type="match status" value="1"/>
</dbReference>
<comment type="caution">
    <text evidence="2">The sequence shown here is derived from an EMBL/GenBank/DDBJ whole genome shotgun (WGS) entry which is preliminary data.</text>
</comment>